<dbReference type="HOGENOM" id="CLU_2585108_0_0_5"/>
<protein>
    <submittedName>
        <fullName evidence="1">Uncharacterized protein</fullName>
    </submittedName>
</protein>
<proteinExistence type="predicted"/>
<gene>
    <name evidence="1" type="ORF">GXY_05651</name>
</gene>
<sequence>MRAFRQVKMLVKTINRGIFTEPVFGGMPQDRRPAAGHRGGRKMVTRRFLSSSSRTIFGWRTYSVHGFATGWFWTGLGFQN</sequence>
<evidence type="ECO:0000313" key="1">
    <source>
        <dbReference type="EMBL" id="EFG85079.1"/>
    </source>
</evidence>
<dbReference type="Proteomes" id="UP000006468">
    <property type="component" value="Chromosome"/>
</dbReference>
<evidence type="ECO:0000313" key="2">
    <source>
        <dbReference type="Proteomes" id="UP000006468"/>
    </source>
</evidence>
<dbReference type="AlphaFoldDB" id="D5QDC4"/>
<accession>D5QDC4</accession>
<organism evidence="1 2">
    <name type="scientific">Novacetimonas hansenii ATCC 23769</name>
    <dbReference type="NCBI Taxonomy" id="714995"/>
    <lineage>
        <taxon>Bacteria</taxon>
        <taxon>Pseudomonadati</taxon>
        <taxon>Pseudomonadota</taxon>
        <taxon>Alphaproteobacteria</taxon>
        <taxon>Acetobacterales</taxon>
        <taxon>Acetobacteraceae</taxon>
        <taxon>Novacetimonas</taxon>
    </lineage>
</organism>
<comment type="caution">
    <text evidence="1">The sequence shown here is derived from an EMBL/GenBank/DDBJ whole genome shotgun (WGS) entry which is preliminary data.</text>
</comment>
<dbReference type="EMBL" id="ADTV01000016">
    <property type="protein sequence ID" value="EFG85079.1"/>
    <property type="molecule type" value="Genomic_DNA"/>
</dbReference>
<name>D5QDC4_NOVHA</name>
<reference evidence="1 2" key="1">
    <citation type="journal article" date="2010" name="J. Bacteriol.">
        <title>Genome sequence of a cellulose-producing bacterium, Gluconacetobacter hansenii ATCC 23769.</title>
        <authorList>
            <person name="Iyer P.R."/>
            <person name="Geib S.M."/>
            <person name="Catchmark J."/>
            <person name="Kao T.H."/>
            <person name="Tien M."/>
        </authorList>
    </citation>
    <scope>NUCLEOTIDE SEQUENCE [LARGE SCALE GENOMIC DNA]</scope>
    <source>
        <strain evidence="1 2">ATCC 23769</strain>
    </source>
</reference>